<protein>
    <submittedName>
        <fullName evidence="2">Uncharacterized protein</fullName>
    </submittedName>
</protein>
<name>A0A1Y1ZXG7_9PLEO</name>
<gene>
    <name evidence="2" type="ORF">BCR34DRAFT_585853</name>
</gene>
<sequence>MSNGSDQIYKEPTHIYGQLPPRRTTHPVPRLGVKGTFFLIIGPGTAARGIDSTPVQNSEHSLAITTPEGLFLLRVIREPPHRHPHRRRTVSKMVRNMVLERQCLRLGGLRASRPQCETHTRGAFVPLNMLSSGCAPITTSIVTQEKKSAKTEGKS</sequence>
<evidence type="ECO:0000256" key="1">
    <source>
        <dbReference type="SAM" id="MobiDB-lite"/>
    </source>
</evidence>
<accession>A0A1Y1ZXG7</accession>
<organism evidence="2 3">
    <name type="scientific">Clohesyomyces aquaticus</name>
    <dbReference type="NCBI Taxonomy" id="1231657"/>
    <lineage>
        <taxon>Eukaryota</taxon>
        <taxon>Fungi</taxon>
        <taxon>Dikarya</taxon>
        <taxon>Ascomycota</taxon>
        <taxon>Pezizomycotina</taxon>
        <taxon>Dothideomycetes</taxon>
        <taxon>Pleosporomycetidae</taxon>
        <taxon>Pleosporales</taxon>
        <taxon>Lindgomycetaceae</taxon>
        <taxon>Clohesyomyces</taxon>
    </lineage>
</organism>
<feature type="region of interest" description="Disordered" evidence="1">
    <location>
        <begin position="1"/>
        <end position="28"/>
    </location>
</feature>
<evidence type="ECO:0000313" key="2">
    <source>
        <dbReference type="EMBL" id="ORY14465.1"/>
    </source>
</evidence>
<dbReference type="Proteomes" id="UP000193144">
    <property type="component" value="Unassembled WGS sequence"/>
</dbReference>
<dbReference type="AlphaFoldDB" id="A0A1Y1ZXG7"/>
<proteinExistence type="predicted"/>
<comment type="caution">
    <text evidence="2">The sequence shown here is derived from an EMBL/GenBank/DDBJ whole genome shotgun (WGS) entry which is preliminary data.</text>
</comment>
<reference evidence="2 3" key="1">
    <citation type="submission" date="2016-07" db="EMBL/GenBank/DDBJ databases">
        <title>Pervasive Adenine N6-methylation of Active Genes in Fungi.</title>
        <authorList>
            <consortium name="DOE Joint Genome Institute"/>
            <person name="Mondo S.J."/>
            <person name="Dannebaum R.O."/>
            <person name="Kuo R.C."/>
            <person name="Labutti K."/>
            <person name="Haridas S."/>
            <person name="Kuo A."/>
            <person name="Salamov A."/>
            <person name="Ahrendt S.R."/>
            <person name="Lipzen A."/>
            <person name="Sullivan W."/>
            <person name="Andreopoulos W.B."/>
            <person name="Clum A."/>
            <person name="Lindquist E."/>
            <person name="Daum C."/>
            <person name="Ramamoorthy G.K."/>
            <person name="Gryganskyi A."/>
            <person name="Culley D."/>
            <person name="Magnuson J.K."/>
            <person name="James T.Y."/>
            <person name="O'Malley M.A."/>
            <person name="Stajich J.E."/>
            <person name="Spatafora J.W."/>
            <person name="Visel A."/>
            <person name="Grigoriev I.V."/>
        </authorList>
    </citation>
    <scope>NUCLEOTIDE SEQUENCE [LARGE SCALE GENOMIC DNA]</scope>
    <source>
        <strain evidence="2 3">CBS 115471</strain>
    </source>
</reference>
<keyword evidence="3" id="KW-1185">Reference proteome</keyword>
<dbReference type="EMBL" id="MCFA01000033">
    <property type="protein sequence ID" value="ORY14465.1"/>
    <property type="molecule type" value="Genomic_DNA"/>
</dbReference>
<evidence type="ECO:0000313" key="3">
    <source>
        <dbReference type="Proteomes" id="UP000193144"/>
    </source>
</evidence>